<protein>
    <submittedName>
        <fullName evidence="1">Uncharacterized protein</fullName>
    </submittedName>
</protein>
<gene>
    <name evidence="1" type="ORF">FE697_015300</name>
</gene>
<accession>A0A5Q6RWU1</accession>
<sequence length="81" mass="8961">MPVTGTVRADLRTNPRRELRALNMVPDDARLELVVDSHVDPVAVHLLSPHLDRLHVDVQGEATAVRRWIAALRTGDPLAVV</sequence>
<reference evidence="1 2" key="1">
    <citation type="submission" date="2019-09" db="EMBL/GenBank/DDBJ databases">
        <title>Mumia zhuanghuii sp. nov. isolated from the intestinal contents of plateau pika (Ochotona curzoniae) in the Qinghai-Tibet plateau of China.</title>
        <authorList>
            <person name="Tian Z."/>
        </authorList>
    </citation>
    <scope>NUCLEOTIDE SEQUENCE [LARGE SCALE GENOMIC DNA]</scope>
    <source>
        <strain evidence="2">350</strain>
    </source>
</reference>
<evidence type="ECO:0000313" key="1">
    <source>
        <dbReference type="EMBL" id="KAA1422498.1"/>
    </source>
</evidence>
<name>A0A5Q6RWU1_9ACTN</name>
<evidence type="ECO:0000313" key="2">
    <source>
        <dbReference type="Proteomes" id="UP000307768"/>
    </source>
</evidence>
<dbReference type="RefSeq" id="WP_149770449.1">
    <property type="nucleotide sequence ID" value="NZ_VDFQ02000004.1"/>
</dbReference>
<dbReference type="AlphaFoldDB" id="A0A5Q6RWU1"/>
<dbReference type="EMBL" id="VDFQ02000004">
    <property type="protein sequence ID" value="KAA1422498.1"/>
    <property type="molecule type" value="Genomic_DNA"/>
</dbReference>
<organism evidence="1 2">
    <name type="scientific">Mumia zhuanghuii</name>
    <dbReference type="NCBI Taxonomy" id="2585211"/>
    <lineage>
        <taxon>Bacteria</taxon>
        <taxon>Bacillati</taxon>
        <taxon>Actinomycetota</taxon>
        <taxon>Actinomycetes</taxon>
        <taxon>Propionibacteriales</taxon>
        <taxon>Nocardioidaceae</taxon>
        <taxon>Mumia</taxon>
    </lineage>
</organism>
<proteinExistence type="predicted"/>
<comment type="caution">
    <text evidence="1">The sequence shown here is derived from an EMBL/GenBank/DDBJ whole genome shotgun (WGS) entry which is preliminary data.</text>
</comment>
<dbReference type="Proteomes" id="UP000307768">
    <property type="component" value="Unassembled WGS sequence"/>
</dbReference>